<dbReference type="PIRSF" id="PIRSF037238">
    <property type="entry name" value="Carboxypeptidase_G2"/>
    <property type="match status" value="1"/>
</dbReference>
<dbReference type="OrthoDB" id="9809784at2"/>
<dbReference type="GO" id="GO:0016787">
    <property type="term" value="F:hydrolase activity"/>
    <property type="evidence" value="ECO:0007669"/>
    <property type="project" value="UniProtKB-KW"/>
</dbReference>
<dbReference type="SUPFAM" id="SSF55031">
    <property type="entry name" value="Bacterial exopeptidase dimerisation domain"/>
    <property type="match status" value="1"/>
</dbReference>
<dbReference type="SUPFAM" id="SSF53187">
    <property type="entry name" value="Zn-dependent exopeptidases"/>
    <property type="match status" value="1"/>
</dbReference>
<protein>
    <submittedName>
        <fullName evidence="5">Acetylornithine deacetylase/Succinyl-diaminopimelate desuccinylase</fullName>
    </submittedName>
</protein>
<keyword evidence="2" id="KW-0378">Hydrolase</keyword>
<dbReference type="InterPro" id="IPR036264">
    <property type="entry name" value="Bact_exopeptidase_dim_dom"/>
</dbReference>
<dbReference type="EMBL" id="JMCB01000002">
    <property type="protein sequence ID" value="KFE71245.1"/>
    <property type="molecule type" value="Genomic_DNA"/>
</dbReference>
<dbReference type="Gene3D" id="3.40.630.10">
    <property type="entry name" value="Zn peptidases"/>
    <property type="match status" value="1"/>
</dbReference>
<feature type="domain" description="Peptidase M20 dimerisation" evidence="4">
    <location>
        <begin position="185"/>
        <end position="278"/>
    </location>
</feature>
<dbReference type="Pfam" id="PF01546">
    <property type="entry name" value="Peptidase_M20"/>
    <property type="match status" value="1"/>
</dbReference>
<dbReference type="STRING" id="394096.DB31_3375"/>
<feature type="active site" evidence="3">
    <location>
        <position position="89"/>
    </location>
</feature>
<dbReference type="RefSeq" id="WP_044182985.1">
    <property type="nucleotide sequence ID" value="NZ_JMCB01000002.1"/>
</dbReference>
<dbReference type="AlphaFoldDB" id="A0A085WU82"/>
<evidence type="ECO:0000256" key="1">
    <source>
        <dbReference type="ARBA" id="ARBA00022723"/>
    </source>
</evidence>
<evidence type="ECO:0000256" key="2">
    <source>
        <dbReference type="ARBA" id="ARBA00022801"/>
    </source>
</evidence>
<dbReference type="InterPro" id="IPR011650">
    <property type="entry name" value="Peptidase_M20_dimer"/>
</dbReference>
<evidence type="ECO:0000259" key="4">
    <source>
        <dbReference type="Pfam" id="PF07687"/>
    </source>
</evidence>
<feature type="active site" description="Proton acceptor" evidence="3">
    <location>
        <position position="149"/>
    </location>
</feature>
<organism evidence="5 6">
    <name type="scientific">Hyalangium minutum</name>
    <dbReference type="NCBI Taxonomy" id="394096"/>
    <lineage>
        <taxon>Bacteria</taxon>
        <taxon>Pseudomonadati</taxon>
        <taxon>Myxococcota</taxon>
        <taxon>Myxococcia</taxon>
        <taxon>Myxococcales</taxon>
        <taxon>Cystobacterineae</taxon>
        <taxon>Archangiaceae</taxon>
        <taxon>Hyalangium</taxon>
    </lineage>
</organism>
<dbReference type="PANTHER" id="PTHR43808">
    <property type="entry name" value="ACETYLORNITHINE DEACETYLASE"/>
    <property type="match status" value="1"/>
</dbReference>
<accession>A0A085WU82</accession>
<keyword evidence="1" id="KW-0479">Metal-binding</keyword>
<evidence type="ECO:0000256" key="3">
    <source>
        <dbReference type="PIRSR" id="PIRSR037238-1"/>
    </source>
</evidence>
<name>A0A085WU82_9BACT</name>
<sequence length="387" mass="40083">MSELSEAAAAWLSGRLGEMEEALAALVEVNSFTENPEGGRKVGALLRDVLALPGLFAEVVFSRRYADHLVFRSRGKEGVAPIALVGHLDTVFPPGKFEGYRKDGALRRGPGVLDMKGGLVVIAWALKALAASGGLDAIPPLRVVVVSDEEVGSPEGANVIRNAIGGAQACLVFESGRMGDAIITRRKGTGAVKAIAHGRAAHAGNAHQEGANALWALARFIDGVQQLTDYPRGLTVNVGRVVGGQGKNTVPDQAEADVDLRFCTRKEGEELLQRFHEAGAQAAAGIPGTRIELTGGVSREPLERSEASAALMGAYGACAHVSGLGTAEAPLIGGGSDASTSSGMGIPSIDGLGPRGKGFHTVEEYIEVDTLIPKAQALARFLASRGA</sequence>
<dbReference type="Proteomes" id="UP000028725">
    <property type="component" value="Unassembled WGS sequence"/>
</dbReference>
<dbReference type="PANTHER" id="PTHR43808:SF9">
    <property type="entry name" value="BLL0789 PROTEIN"/>
    <property type="match status" value="1"/>
</dbReference>
<evidence type="ECO:0000313" key="6">
    <source>
        <dbReference type="Proteomes" id="UP000028725"/>
    </source>
</evidence>
<proteinExistence type="predicted"/>
<dbReference type="PATRIC" id="fig|394096.3.peg.1025"/>
<dbReference type="InterPro" id="IPR050072">
    <property type="entry name" value="Peptidase_M20A"/>
</dbReference>
<evidence type="ECO:0000313" key="5">
    <source>
        <dbReference type="EMBL" id="KFE71245.1"/>
    </source>
</evidence>
<dbReference type="InterPro" id="IPR017150">
    <property type="entry name" value="Pept_M20_glutamate_carboxypep"/>
</dbReference>
<dbReference type="InterPro" id="IPR002933">
    <property type="entry name" value="Peptidase_M20"/>
</dbReference>
<dbReference type="Pfam" id="PF07687">
    <property type="entry name" value="M20_dimer"/>
    <property type="match status" value="1"/>
</dbReference>
<reference evidence="5 6" key="1">
    <citation type="submission" date="2014-04" db="EMBL/GenBank/DDBJ databases">
        <title>Genome assembly of Hyalangium minutum DSM 14724.</title>
        <authorList>
            <person name="Sharma G."/>
            <person name="Subramanian S."/>
        </authorList>
    </citation>
    <scope>NUCLEOTIDE SEQUENCE [LARGE SCALE GENOMIC DNA]</scope>
    <source>
        <strain evidence="5 6">DSM 14724</strain>
    </source>
</reference>
<comment type="caution">
    <text evidence="5">The sequence shown here is derived from an EMBL/GenBank/DDBJ whole genome shotgun (WGS) entry which is preliminary data.</text>
</comment>
<gene>
    <name evidence="5" type="ORF">DB31_3375</name>
</gene>
<keyword evidence="6" id="KW-1185">Reference proteome</keyword>
<dbReference type="GO" id="GO:0046872">
    <property type="term" value="F:metal ion binding"/>
    <property type="evidence" value="ECO:0007669"/>
    <property type="project" value="UniProtKB-KW"/>
</dbReference>
<dbReference type="Gene3D" id="3.30.70.360">
    <property type="match status" value="1"/>
</dbReference>